<organism evidence="1">
    <name type="scientific">Siphoviridae sp. ct6d71</name>
    <dbReference type="NCBI Taxonomy" id="2826298"/>
    <lineage>
        <taxon>Viruses</taxon>
        <taxon>Duplodnaviria</taxon>
        <taxon>Heunggongvirae</taxon>
        <taxon>Uroviricota</taxon>
        <taxon>Caudoviricetes</taxon>
    </lineage>
</organism>
<evidence type="ECO:0000313" key="1">
    <source>
        <dbReference type="EMBL" id="DAE25421.1"/>
    </source>
</evidence>
<accession>A0A8S5R368</accession>
<dbReference type="EMBL" id="BK015797">
    <property type="protein sequence ID" value="DAE25421.1"/>
    <property type="molecule type" value="Genomic_DNA"/>
</dbReference>
<protein>
    <submittedName>
        <fullName evidence="1">Uncharacterized protein</fullName>
    </submittedName>
</protein>
<proteinExistence type="predicted"/>
<reference evidence="1" key="1">
    <citation type="journal article" date="2021" name="Proc. Natl. Acad. Sci. U.S.A.">
        <title>A Catalog of Tens of Thousands of Viruses from Human Metagenomes Reveals Hidden Associations with Chronic Diseases.</title>
        <authorList>
            <person name="Tisza M.J."/>
            <person name="Buck C.B."/>
        </authorList>
    </citation>
    <scope>NUCLEOTIDE SEQUENCE</scope>
    <source>
        <strain evidence="1">Ct6d71</strain>
    </source>
</reference>
<name>A0A8S5R368_9CAUD</name>
<sequence>MATVTKFVGTDAFSTTTFNNKIDEINVALLSAGKSAFATIGTSVNETTLVYTSDDCDYYCGANPEENANIIQRAMNENDCICFLSGVYNISKPIIVEGKTIIGNENASIQQHETNWTGDFLFKTSDYSSKRNYVGNLQFAITSSSVGAISFFGSAEIENCYFTGGKYGVCGDQPVRVNNCFFNEVTNCVSGRTDLVITNNIAKSFNIFVMDSIQQKGQNGNATIQGNIAESSVGGSCIVSPSANGGNMNYVLIFGNRLQATNFITVAGDKTTFNYTIVGNDMSFDSNQNLLTKKTIVVGNNINTSLSVTSDSLSANNL</sequence>